<dbReference type="PROSITE" id="PS51186">
    <property type="entry name" value="GNAT"/>
    <property type="match status" value="1"/>
</dbReference>
<keyword evidence="5" id="KW-1185">Reference proteome</keyword>
<evidence type="ECO:0000259" key="3">
    <source>
        <dbReference type="PROSITE" id="PS51186"/>
    </source>
</evidence>
<reference evidence="4 5" key="1">
    <citation type="submission" date="2020-07" db="EMBL/GenBank/DDBJ databases">
        <authorList>
            <person name="Zhuang K."/>
            <person name="Ran Y."/>
        </authorList>
    </citation>
    <scope>NUCLEOTIDE SEQUENCE [LARGE SCALE GENOMIC DNA]</scope>
    <source>
        <strain evidence="4 5">WCH-YHL-001</strain>
    </source>
</reference>
<dbReference type="InterPro" id="IPR050832">
    <property type="entry name" value="Bact_Acetyltransf"/>
</dbReference>
<protein>
    <submittedName>
        <fullName evidence="4">GNAT family N-acetyltransferase</fullName>
    </submittedName>
</protein>
<dbReference type="RefSeq" id="WP_181579817.1">
    <property type="nucleotide sequence ID" value="NZ_CP059399.1"/>
</dbReference>
<keyword evidence="2" id="KW-0012">Acyltransferase</keyword>
<evidence type="ECO:0000256" key="2">
    <source>
        <dbReference type="ARBA" id="ARBA00023315"/>
    </source>
</evidence>
<dbReference type="KEGG" id="nhu:H0264_25125"/>
<evidence type="ECO:0000313" key="5">
    <source>
        <dbReference type="Proteomes" id="UP000515512"/>
    </source>
</evidence>
<evidence type="ECO:0000256" key="1">
    <source>
        <dbReference type="ARBA" id="ARBA00022679"/>
    </source>
</evidence>
<dbReference type="PANTHER" id="PTHR43877:SF1">
    <property type="entry name" value="ACETYLTRANSFERASE"/>
    <property type="match status" value="1"/>
</dbReference>
<dbReference type="AlphaFoldDB" id="A0A7D6V7Z5"/>
<name>A0A7D6V7Z5_9NOCA</name>
<organism evidence="4 5">
    <name type="scientific">Nocardia huaxiensis</name>
    <dbReference type="NCBI Taxonomy" id="2755382"/>
    <lineage>
        <taxon>Bacteria</taxon>
        <taxon>Bacillati</taxon>
        <taxon>Actinomycetota</taxon>
        <taxon>Actinomycetes</taxon>
        <taxon>Mycobacteriales</taxon>
        <taxon>Nocardiaceae</taxon>
        <taxon>Nocardia</taxon>
    </lineage>
</organism>
<dbReference type="EMBL" id="CP059399">
    <property type="protein sequence ID" value="QLY28611.1"/>
    <property type="molecule type" value="Genomic_DNA"/>
</dbReference>
<dbReference type="Proteomes" id="UP000515512">
    <property type="component" value="Chromosome"/>
</dbReference>
<dbReference type="PANTHER" id="PTHR43877">
    <property type="entry name" value="AMINOALKYLPHOSPHONATE N-ACETYLTRANSFERASE-RELATED-RELATED"/>
    <property type="match status" value="1"/>
</dbReference>
<proteinExistence type="predicted"/>
<dbReference type="SUPFAM" id="SSF55729">
    <property type="entry name" value="Acyl-CoA N-acyltransferases (Nat)"/>
    <property type="match status" value="1"/>
</dbReference>
<dbReference type="GO" id="GO:0016747">
    <property type="term" value="F:acyltransferase activity, transferring groups other than amino-acyl groups"/>
    <property type="evidence" value="ECO:0007669"/>
    <property type="project" value="InterPro"/>
</dbReference>
<dbReference type="Pfam" id="PF00583">
    <property type="entry name" value="Acetyltransf_1"/>
    <property type="match status" value="1"/>
</dbReference>
<gene>
    <name evidence="4" type="ORF">H0264_25125</name>
</gene>
<dbReference type="CDD" id="cd04301">
    <property type="entry name" value="NAT_SF"/>
    <property type="match status" value="1"/>
</dbReference>
<dbReference type="Gene3D" id="3.40.630.30">
    <property type="match status" value="1"/>
</dbReference>
<dbReference type="InterPro" id="IPR000182">
    <property type="entry name" value="GNAT_dom"/>
</dbReference>
<dbReference type="InterPro" id="IPR016181">
    <property type="entry name" value="Acyl_CoA_acyltransferase"/>
</dbReference>
<evidence type="ECO:0000313" key="4">
    <source>
        <dbReference type="EMBL" id="QLY28611.1"/>
    </source>
</evidence>
<keyword evidence="1 4" id="KW-0808">Transferase</keyword>
<sequence>MGVVEIRAGRREDADAVAALHTSSWRTAYAGILPDDELGESLFTNRLELWRGRLSAASAAALLVAESDAQLLGFAYLTPQSDGRVLLDNLHVRPARKRNGTGTQLFRHALGWSAAEYPDRPLYLEVLKANAPAIAFYERQGGVLTADRVVRWPRGFSLPELEYTWAPAAIRAVLQS</sequence>
<feature type="domain" description="N-acetyltransferase" evidence="3">
    <location>
        <begin position="4"/>
        <end position="176"/>
    </location>
</feature>
<accession>A0A7D6V7Z5</accession>